<dbReference type="Proteomes" id="UP000663824">
    <property type="component" value="Unassembled WGS sequence"/>
</dbReference>
<name>A0A816MSG6_9BILA</name>
<gene>
    <name evidence="1" type="ORF">MBJ925_LOCUS9463</name>
</gene>
<organism evidence="1 2">
    <name type="scientific">Rotaria magnacalcarata</name>
    <dbReference type="NCBI Taxonomy" id="392030"/>
    <lineage>
        <taxon>Eukaryota</taxon>
        <taxon>Metazoa</taxon>
        <taxon>Spiralia</taxon>
        <taxon>Gnathifera</taxon>
        <taxon>Rotifera</taxon>
        <taxon>Eurotatoria</taxon>
        <taxon>Bdelloidea</taxon>
        <taxon>Philodinida</taxon>
        <taxon>Philodinidae</taxon>
        <taxon>Rotaria</taxon>
    </lineage>
</organism>
<evidence type="ECO:0000313" key="2">
    <source>
        <dbReference type="Proteomes" id="UP000663824"/>
    </source>
</evidence>
<dbReference type="AlphaFoldDB" id="A0A816MSG6"/>
<accession>A0A816MSG6</accession>
<comment type="caution">
    <text evidence="1">The sequence shown here is derived from an EMBL/GenBank/DDBJ whole genome shotgun (WGS) entry which is preliminary data.</text>
</comment>
<dbReference type="InterPro" id="IPR044789">
    <property type="entry name" value="Put_A1-4-GlycosylTfrase_plant"/>
</dbReference>
<protein>
    <submittedName>
        <fullName evidence="1">Uncharacterized protein</fullName>
    </submittedName>
</protein>
<reference evidence="1" key="1">
    <citation type="submission" date="2021-02" db="EMBL/GenBank/DDBJ databases">
        <authorList>
            <person name="Nowell W R."/>
        </authorList>
    </citation>
    <scope>NUCLEOTIDE SEQUENCE</scope>
</reference>
<evidence type="ECO:0000313" key="1">
    <source>
        <dbReference type="EMBL" id="CAF2024915.1"/>
    </source>
</evidence>
<dbReference type="EMBL" id="CAJNRE010003540">
    <property type="protein sequence ID" value="CAF2024915.1"/>
    <property type="molecule type" value="Genomic_DNA"/>
</dbReference>
<proteinExistence type="predicted"/>
<sequence>MTLQYAFITICFLNDIFIIILDNNSIQRLFTRIIPSNSFDLFWTVWNLGKATFRERRLIVIDSIFMHHPQATVIILSPSLNCINLFASYRSHGYQIYCVHISFERSIEWKRYLNFPSKEFLTHLNASSHTNSYLHMNNYVNVMYLYLYGETHIDIDVIILQPLSAYAFIELDRLDSGNDCSWCLKNRSGLCMATIIRSKI</sequence>
<dbReference type="PANTHER" id="PTHR47213:SF1">
    <property type="entry name" value="OS07G0567300 PROTEIN"/>
    <property type="match status" value="1"/>
</dbReference>
<dbReference type="PANTHER" id="PTHR47213">
    <property type="entry name" value="OS07G0567300 PROTEIN"/>
    <property type="match status" value="1"/>
</dbReference>